<reference evidence="3 4" key="2">
    <citation type="submission" date="2018-11" db="EMBL/GenBank/DDBJ databases">
        <authorList>
            <consortium name="Pathogen Informatics"/>
        </authorList>
    </citation>
    <scope>NUCLEOTIDE SEQUENCE [LARGE SCALE GENOMIC DNA]</scope>
</reference>
<dbReference type="GO" id="GO:0006409">
    <property type="term" value="P:tRNA export from nucleus"/>
    <property type="evidence" value="ECO:0007669"/>
    <property type="project" value="TreeGrafter"/>
</dbReference>
<proteinExistence type="inferred from homology"/>
<dbReference type="PANTHER" id="PTHR17972:SF0">
    <property type="entry name" value="NUCLEOLAR PROTEIN 6"/>
    <property type="match status" value="1"/>
</dbReference>
<accession>A0A183EM03</accession>
<dbReference type="GO" id="GO:0032040">
    <property type="term" value="C:small-subunit processome"/>
    <property type="evidence" value="ECO:0007669"/>
    <property type="project" value="TreeGrafter"/>
</dbReference>
<dbReference type="EMBL" id="UYRT01093985">
    <property type="protein sequence ID" value="VDN39301.1"/>
    <property type="molecule type" value="Genomic_DNA"/>
</dbReference>
<keyword evidence="1" id="KW-0694">RNA-binding</keyword>
<dbReference type="InterPro" id="IPR005554">
    <property type="entry name" value="NOL6/Upt22"/>
</dbReference>
<organism evidence="5">
    <name type="scientific">Gongylonema pulchrum</name>
    <dbReference type="NCBI Taxonomy" id="637853"/>
    <lineage>
        <taxon>Eukaryota</taxon>
        <taxon>Metazoa</taxon>
        <taxon>Ecdysozoa</taxon>
        <taxon>Nematoda</taxon>
        <taxon>Chromadorea</taxon>
        <taxon>Rhabditida</taxon>
        <taxon>Spirurina</taxon>
        <taxon>Spiruromorpha</taxon>
        <taxon>Spiruroidea</taxon>
        <taxon>Gongylonematidae</taxon>
        <taxon>Gongylonema</taxon>
    </lineage>
</organism>
<dbReference type="AlphaFoldDB" id="A0A183EM03"/>
<evidence type="ECO:0000259" key="2">
    <source>
        <dbReference type="Pfam" id="PF17406"/>
    </source>
</evidence>
<comment type="similarity">
    <text evidence="1">Belongs to the NRAP family.</text>
</comment>
<feature type="domain" description="Nrap protein" evidence="2">
    <location>
        <begin position="20"/>
        <end position="129"/>
    </location>
</feature>
<sequence>MEQSGKWGEELGAIARLKTAFYVELAKILKEKTYFTAFHHFLRLLYTHNWLMKPLFVDFNNEWKEEDIDEMEKEFIKLRPVLPAMVICTSVDRSGSRWTREEPQPLILKRIVSLAKDTAAVIDEHIISSVPLNLKV</sequence>
<evidence type="ECO:0000313" key="4">
    <source>
        <dbReference type="Proteomes" id="UP000271098"/>
    </source>
</evidence>
<dbReference type="OrthoDB" id="5852750at2759"/>
<dbReference type="GO" id="GO:0003723">
    <property type="term" value="F:RNA binding"/>
    <property type="evidence" value="ECO:0007669"/>
    <property type="project" value="UniProtKB-KW"/>
</dbReference>
<keyword evidence="4" id="KW-1185">Reference proteome</keyword>
<evidence type="ECO:0000256" key="1">
    <source>
        <dbReference type="RuleBase" id="RU364032"/>
    </source>
</evidence>
<dbReference type="Pfam" id="PF17406">
    <property type="entry name" value="Nrap_D5"/>
    <property type="match status" value="1"/>
</dbReference>
<reference evidence="5" key="1">
    <citation type="submission" date="2016-06" db="UniProtKB">
        <authorList>
            <consortium name="WormBaseParasite"/>
        </authorList>
    </citation>
    <scope>IDENTIFICATION</scope>
</reference>
<protein>
    <recommendedName>
        <fullName evidence="1">Nucleolar protein 6</fullName>
    </recommendedName>
</protein>
<evidence type="ECO:0000313" key="5">
    <source>
        <dbReference type="WBParaSite" id="GPUH_0002202101-mRNA-1"/>
    </source>
</evidence>
<comment type="subcellular location">
    <subcellularLocation>
        <location evidence="1">Nucleus</location>
        <location evidence="1">Nucleolus</location>
    </subcellularLocation>
</comment>
<keyword evidence="1" id="KW-0539">Nucleus</keyword>
<gene>
    <name evidence="3" type="ORF">GPUH_LOCUS21994</name>
</gene>
<dbReference type="WBParaSite" id="GPUH_0002202101-mRNA-1">
    <property type="protein sequence ID" value="GPUH_0002202101-mRNA-1"/>
    <property type="gene ID" value="GPUH_0002202101"/>
</dbReference>
<dbReference type="GO" id="GO:0034456">
    <property type="term" value="C:UTP-C complex"/>
    <property type="evidence" value="ECO:0007669"/>
    <property type="project" value="TreeGrafter"/>
</dbReference>
<dbReference type="GO" id="GO:0006364">
    <property type="term" value="P:rRNA processing"/>
    <property type="evidence" value="ECO:0007669"/>
    <property type="project" value="TreeGrafter"/>
</dbReference>
<dbReference type="PANTHER" id="PTHR17972">
    <property type="entry name" value="NUCLEOLAR RNA-ASSOCIATED PROTEIN"/>
    <property type="match status" value="1"/>
</dbReference>
<dbReference type="Proteomes" id="UP000271098">
    <property type="component" value="Unassembled WGS sequence"/>
</dbReference>
<dbReference type="GO" id="GO:0032545">
    <property type="term" value="C:CURI complex"/>
    <property type="evidence" value="ECO:0007669"/>
    <property type="project" value="TreeGrafter"/>
</dbReference>
<dbReference type="InterPro" id="IPR035370">
    <property type="entry name" value="Nrap_D5"/>
</dbReference>
<name>A0A183EM03_9BILA</name>
<evidence type="ECO:0000313" key="3">
    <source>
        <dbReference type="EMBL" id="VDN39301.1"/>
    </source>
</evidence>